<comment type="similarity">
    <text evidence="2 7">Belongs to the DPM2 family.</text>
</comment>
<feature type="non-terminal residue" evidence="9">
    <location>
        <position position="158"/>
    </location>
</feature>
<evidence type="ECO:0000256" key="2">
    <source>
        <dbReference type="ARBA" id="ARBA00005478"/>
    </source>
</evidence>
<organism evidence="9 10">
    <name type="scientific">Ostreobium quekettii</name>
    <dbReference type="NCBI Taxonomy" id="121088"/>
    <lineage>
        <taxon>Eukaryota</taxon>
        <taxon>Viridiplantae</taxon>
        <taxon>Chlorophyta</taxon>
        <taxon>core chlorophytes</taxon>
        <taxon>Ulvophyceae</taxon>
        <taxon>TCBD clade</taxon>
        <taxon>Bryopsidales</taxon>
        <taxon>Ostreobineae</taxon>
        <taxon>Ostreobiaceae</taxon>
        <taxon>Ostreobium</taxon>
    </lineage>
</organism>
<evidence type="ECO:0000256" key="1">
    <source>
        <dbReference type="ARBA" id="ARBA00004477"/>
    </source>
</evidence>
<evidence type="ECO:0000256" key="3">
    <source>
        <dbReference type="ARBA" id="ARBA00022692"/>
    </source>
</evidence>
<keyword evidence="4 7" id="KW-0256">Endoplasmic reticulum</keyword>
<evidence type="ECO:0000256" key="7">
    <source>
        <dbReference type="RuleBase" id="RU365084"/>
    </source>
</evidence>
<comment type="function">
    <text evidence="7">Regulatory subunit of the dolichol-phosphate mannose (DPM) synthase complex; essential for the ER localization.</text>
</comment>
<feature type="transmembrane region" description="Helical" evidence="7">
    <location>
        <begin position="116"/>
        <end position="144"/>
    </location>
</feature>
<dbReference type="OrthoDB" id="311279at2759"/>
<evidence type="ECO:0000256" key="8">
    <source>
        <dbReference type="SAM" id="MobiDB-lite"/>
    </source>
</evidence>
<evidence type="ECO:0000256" key="4">
    <source>
        <dbReference type="ARBA" id="ARBA00022824"/>
    </source>
</evidence>
<dbReference type="PANTHER" id="PTHR15039">
    <property type="entry name" value="DOLICHOL PHOSPHATE-MANNOSE BIOSYNTHESIS REGULATORY PROTEIN"/>
    <property type="match status" value="1"/>
</dbReference>
<protein>
    <recommendedName>
        <fullName evidence="7">Dolichol phosphate-mannose biosynthesis regulatory protein</fullName>
    </recommendedName>
</protein>
<dbReference type="PANTHER" id="PTHR15039:SF11">
    <property type="entry name" value="DOLICHOL PHOSPHATE-MANNOSE BIOSYNTHESIS REGULATORY PROTEIN"/>
    <property type="match status" value="1"/>
</dbReference>
<feature type="region of interest" description="Disordered" evidence="8">
    <location>
        <begin position="22"/>
        <end position="71"/>
    </location>
</feature>
<dbReference type="Pfam" id="PF07297">
    <property type="entry name" value="DPM2"/>
    <property type="match status" value="1"/>
</dbReference>
<keyword evidence="3 7" id="KW-0812">Transmembrane</keyword>
<dbReference type="EMBL" id="CAJHUC010002019">
    <property type="protein sequence ID" value="CAD7702989.1"/>
    <property type="molecule type" value="Genomic_DNA"/>
</dbReference>
<evidence type="ECO:0000313" key="9">
    <source>
        <dbReference type="EMBL" id="CAD7702989.1"/>
    </source>
</evidence>
<comment type="pathway">
    <text evidence="7">Protein modification; protein glycosylation.</text>
</comment>
<gene>
    <name evidence="9" type="ORF">OSTQU699_LOCUS8346</name>
</gene>
<comment type="subcellular location">
    <subcellularLocation>
        <location evidence="1 7">Endoplasmic reticulum membrane</location>
        <topology evidence="1 7">Multi-pass membrane protein</topology>
    </subcellularLocation>
</comment>
<dbReference type="AlphaFoldDB" id="A0A8S1JC27"/>
<evidence type="ECO:0000256" key="5">
    <source>
        <dbReference type="ARBA" id="ARBA00022989"/>
    </source>
</evidence>
<dbReference type="InterPro" id="IPR009914">
    <property type="entry name" value="DPM2"/>
</dbReference>
<evidence type="ECO:0000313" key="10">
    <source>
        <dbReference type="Proteomes" id="UP000708148"/>
    </source>
</evidence>
<keyword evidence="10" id="KW-1185">Reference proteome</keyword>
<dbReference type="GO" id="GO:0006506">
    <property type="term" value="P:GPI anchor biosynthetic process"/>
    <property type="evidence" value="ECO:0007669"/>
    <property type="project" value="TreeGrafter"/>
</dbReference>
<keyword evidence="5 7" id="KW-1133">Transmembrane helix</keyword>
<evidence type="ECO:0000256" key="6">
    <source>
        <dbReference type="ARBA" id="ARBA00023136"/>
    </source>
</evidence>
<dbReference type="GO" id="GO:0030234">
    <property type="term" value="F:enzyme regulator activity"/>
    <property type="evidence" value="ECO:0007669"/>
    <property type="project" value="UniProtKB-UniRule"/>
</dbReference>
<comment type="caution">
    <text evidence="9">The sequence shown here is derived from an EMBL/GenBank/DDBJ whole genome shotgun (WGS) entry which is preliminary data.</text>
</comment>
<feature type="compositionally biased region" description="Pro residues" evidence="8">
    <location>
        <begin position="43"/>
        <end position="67"/>
    </location>
</feature>
<reference evidence="9" key="1">
    <citation type="submission" date="2020-12" db="EMBL/GenBank/DDBJ databases">
        <authorList>
            <person name="Iha C."/>
        </authorList>
    </citation>
    <scope>NUCLEOTIDE SEQUENCE</scope>
</reference>
<name>A0A8S1JC27_9CHLO</name>
<accession>A0A8S1JC27</accession>
<sequence>GWISERQIRWASGPAQIRRTAPARLISPAYEQAAPKPGARGIPPAPPSPELPHPRAPPRPTSSPGAPPCMEDSARGKALLAVGTAAFTYYTIWLLLTPFVEDQHFLRRVFPPRRYAVVVPVVCGVALLCVTLVHLGAVIVGAALPGRDTPPQKAKKDQ</sequence>
<comment type="subunit">
    <text evidence="7">Component of the dolichol-phosphate mannose (DPM) synthase complex.</text>
</comment>
<feature type="transmembrane region" description="Helical" evidence="7">
    <location>
        <begin position="78"/>
        <end position="96"/>
    </location>
</feature>
<dbReference type="GO" id="GO:0180047">
    <property type="term" value="P:dolichol phosphate mannose biosynthetic process"/>
    <property type="evidence" value="ECO:0007669"/>
    <property type="project" value="InterPro"/>
</dbReference>
<dbReference type="GO" id="GO:0033185">
    <property type="term" value="C:dolichol-phosphate-mannose synthase complex"/>
    <property type="evidence" value="ECO:0007669"/>
    <property type="project" value="TreeGrafter"/>
</dbReference>
<keyword evidence="6 7" id="KW-0472">Membrane</keyword>
<proteinExistence type="inferred from homology"/>
<dbReference type="Proteomes" id="UP000708148">
    <property type="component" value="Unassembled WGS sequence"/>
</dbReference>
<dbReference type="GO" id="GO:0005789">
    <property type="term" value="C:endoplasmic reticulum membrane"/>
    <property type="evidence" value="ECO:0007669"/>
    <property type="project" value="UniProtKB-SubCell"/>
</dbReference>